<evidence type="ECO:0000313" key="2">
    <source>
        <dbReference type="Proteomes" id="UP001527099"/>
    </source>
</evidence>
<accession>A0ABT4GA48</accession>
<evidence type="ECO:0008006" key="3">
    <source>
        <dbReference type="Google" id="ProtNLM"/>
    </source>
</evidence>
<dbReference type="RefSeq" id="WP_029198098.1">
    <property type="nucleotide sequence ID" value="NZ_JAMDMW010000169.1"/>
</dbReference>
<organism evidence="1 2">
    <name type="scientific">Paenibacillus alginolyticus</name>
    <dbReference type="NCBI Taxonomy" id="59839"/>
    <lineage>
        <taxon>Bacteria</taxon>
        <taxon>Bacillati</taxon>
        <taxon>Bacillota</taxon>
        <taxon>Bacilli</taxon>
        <taxon>Bacillales</taxon>
        <taxon>Paenibacillaceae</taxon>
        <taxon>Paenibacillus</taxon>
    </lineage>
</organism>
<keyword evidence="2" id="KW-1185">Reference proteome</keyword>
<sequence length="152" mass="17356">MDNGQAKDAARHFNLSDEVFHHPGMDIYTQMTFIVLKCFSSESNMPGLSDIAKLGRMSIKQATKALQQLVELRIVSHKIFRRMVGDFQDDRLSWAAKGLLTFCKENPSIDLSDLLELSSESGEDEHSIRKALKELNEYGYLEEYPVWSRIAN</sequence>
<dbReference type="EMBL" id="JAMDMX010000027">
    <property type="protein sequence ID" value="MCY9693059.1"/>
    <property type="molecule type" value="Genomic_DNA"/>
</dbReference>
<protein>
    <recommendedName>
        <fullName evidence="3">MarR family transcriptional regulator</fullName>
    </recommendedName>
</protein>
<evidence type="ECO:0000313" key="1">
    <source>
        <dbReference type="EMBL" id="MCY9693059.1"/>
    </source>
</evidence>
<proteinExistence type="predicted"/>
<dbReference type="Proteomes" id="UP001527099">
    <property type="component" value="Unassembled WGS sequence"/>
</dbReference>
<reference evidence="1 2" key="1">
    <citation type="submission" date="2022-05" db="EMBL/GenBank/DDBJ databases">
        <title>Genome Sequencing of Bee-Associated Microbes.</title>
        <authorList>
            <person name="Dunlap C."/>
        </authorList>
    </citation>
    <scope>NUCLEOTIDE SEQUENCE [LARGE SCALE GENOMIC DNA]</scope>
    <source>
        <strain evidence="1 2">NRRL B-14421</strain>
    </source>
</reference>
<comment type="caution">
    <text evidence="1">The sequence shown here is derived from an EMBL/GenBank/DDBJ whole genome shotgun (WGS) entry which is preliminary data.</text>
</comment>
<gene>
    <name evidence="1" type="ORF">M5X19_09145</name>
</gene>
<name>A0ABT4GA48_9BACL</name>